<dbReference type="PANTHER" id="PTHR46387:SF2">
    <property type="entry name" value="RIBONUCLEASE HI"/>
    <property type="match status" value="1"/>
</dbReference>
<dbReference type="RefSeq" id="WP_204204772.1">
    <property type="nucleotide sequence ID" value="NZ_JAFELM010000043.1"/>
</dbReference>
<dbReference type="InterPro" id="IPR036397">
    <property type="entry name" value="RNaseH_sf"/>
</dbReference>
<organism evidence="2 3">
    <name type="scientific">Bacillus suaedaesalsae</name>
    <dbReference type="NCBI Taxonomy" id="2810349"/>
    <lineage>
        <taxon>Bacteria</taxon>
        <taxon>Bacillati</taxon>
        <taxon>Bacillota</taxon>
        <taxon>Bacilli</taxon>
        <taxon>Bacillales</taxon>
        <taxon>Bacillaceae</taxon>
        <taxon>Bacillus</taxon>
    </lineage>
</organism>
<accession>A0ABS2DMP1</accession>
<dbReference type="PROSITE" id="PS50879">
    <property type="entry name" value="RNASE_H_1"/>
    <property type="match status" value="1"/>
</dbReference>
<protein>
    <submittedName>
        <fullName evidence="2">Reverse transcriptase-like protein</fullName>
    </submittedName>
</protein>
<dbReference type="NCBIfam" id="NF005822">
    <property type="entry name" value="PRK07708.1"/>
    <property type="match status" value="1"/>
</dbReference>
<evidence type="ECO:0000313" key="3">
    <source>
        <dbReference type="Proteomes" id="UP001518925"/>
    </source>
</evidence>
<comment type="caution">
    <text evidence="2">The sequence shown here is derived from an EMBL/GenBank/DDBJ whole genome shotgun (WGS) entry which is preliminary data.</text>
</comment>
<reference evidence="2 3" key="1">
    <citation type="submission" date="2021-02" db="EMBL/GenBank/DDBJ databases">
        <title>Bacillus sp. RD4P76, an endophyte from a halophyte.</title>
        <authorList>
            <person name="Sun J.-Q."/>
        </authorList>
    </citation>
    <scope>NUCLEOTIDE SEQUENCE [LARGE SCALE GENOMIC DNA]</scope>
    <source>
        <strain evidence="2 3">RD4P76</strain>
    </source>
</reference>
<evidence type="ECO:0000313" key="2">
    <source>
        <dbReference type="EMBL" id="MBM6619320.1"/>
    </source>
</evidence>
<dbReference type="PANTHER" id="PTHR46387">
    <property type="entry name" value="POLYNUCLEOTIDYL TRANSFERASE, RIBONUCLEASE H-LIKE SUPERFAMILY PROTEIN"/>
    <property type="match status" value="1"/>
</dbReference>
<dbReference type="Pfam" id="PF13456">
    <property type="entry name" value="RVT_3"/>
    <property type="match status" value="1"/>
</dbReference>
<dbReference type="InterPro" id="IPR002156">
    <property type="entry name" value="RNaseH_domain"/>
</dbReference>
<dbReference type="SUPFAM" id="SSF53098">
    <property type="entry name" value="Ribonuclease H-like"/>
    <property type="match status" value="1"/>
</dbReference>
<dbReference type="Proteomes" id="UP001518925">
    <property type="component" value="Unassembled WGS sequence"/>
</dbReference>
<proteinExistence type="predicted"/>
<dbReference type="InterPro" id="IPR012337">
    <property type="entry name" value="RNaseH-like_sf"/>
</dbReference>
<evidence type="ECO:0000259" key="1">
    <source>
        <dbReference type="PROSITE" id="PS50879"/>
    </source>
</evidence>
<dbReference type="EMBL" id="JAFELM010000043">
    <property type="protein sequence ID" value="MBM6619320.1"/>
    <property type="molecule type" value="Genomic_DNA"/>
</dbReference>
<gene>
    <name evidence="2" type="ORF">JR050_16795</name>
</gene>
<dbReference type="Gene3D" id="3.30.420.10">
    <property type="entry name" value="Ribonuclease H-like superfamily/Ribonuclease H"/>
    <property type="match status" value="1"/>
</dbReference>
<sequence length="219" mass="25425">MKVWIEWKYKTAKNLVTTLTSEVMSAKQALLLANDFLKTGRTKEVVFYDEQHTMWTKKEFEKLLEEIVEEPNDIEVFFDGGYDVDTKQAGIGVVIYYTRNNQNFRIRENVFIDQLGSNNEAEYAAFWQAVLRLEELGVHNMPVQFKGDSQVVLNQLSGEWPCFEDEFNVWLDRIEEKVKQLGIRPTYTPISRKENKEADQLASQALQGTMVSSHLNLSE</sequence>
<keyword evidence="3" id="KW-1185">Reference proteome</keyword>
<feature type="domain" description="RNase H type-1" evidence="1">
    <location>
        <begin position="70"/>
        <end position="207"/>
    </location>
</feature>
<dbReference type="CDD" id="cd09279">
    <property type="entry name" value="RNase_HI_like"/>
    <property type="match status" value="1"/>
</dbReference>
<name>A0ABS2DMP1_9BACI</name>